<evidence type="ECO:0000313" key="11">
    <source>
        <dbReference type="Proteomes" id="UP000510686"/>
    </source>
</evidence>
<dbReference type="GO" id="GO:0005789">
    <property type="term" value="C:endoplasmic reticulum membrane"/>
    <property type="evidence" value="ECO:0007669"/>
    <property type="project" value="UniProtKB-SubCell"/>
</dbReference>
<keyword evidence="5 8" id="KW-0812">Transmembrane</keyword>
<dbReference type="RefSeq" id="XP_065987137.1">
    <property type="nucleotide sequence ID" value="XM_066130843.1"/>
</dbReference>
<feature type="transmembrane region" description="Helical" evidence="8">
    <location>
        <begin position="162"/>
        <end position="181"/>
    </location>
</feature>
<evidence type="ECO:0000256" key="2">
    <source>
        <dbReference type="ARBA" id="ARBA00004477"/>
    </source>
</evidence>
<dbReference type="InterPro" id="IPR050186">
    <property type="entry name" value="TPT_transporter"/>
</dbReference>
<dbReference type="GeneID" id="26247636"/>
<evidence type="ECO:0000256" key="4">
    <source>
        <dbReference type="ARBA" id="ARBA00011182"/>
    </source>
</evidence>
<keyword evidence="11" id="KW-1185">Reference proteome</keyword>
<sequence length="252" mass="27347">MLFVAWVAGTANPTLTTVLNILWVVGSVILASTGEIQFSLVGFLCQTGGTVAESIRLIMIQLLLSNDGLKMDPLVGLYYFAPACCLMNILIALSTNEAANISWHVVQDIGAGLLFLNALIAFMLNIASIGQTSGSVMTLSGILKNILLVIVSVMIWHTQITVLQAAGYTSALAGLICYSLGYNQLPRASQAGSPWIFSWWKGTSVYEAGSMRLKTRRAILVALIIMIVLVVLSPRMWSSYKEDQRIMQAVKE</sequence>
<comment type="subunit">
    <text evidence="4">Homooligomer.</text>
</comment>
<proteinExistence type="inferred from homology"/>
<keyword evidence="6 8" id="KW-1133">Transmembrane helix</keyword>
<accession>A0A7D5V167</accession>
<organism evidence="10 11">
    <name type="scientific">Metarhizium brunneum</name>
    <dbReference type="NCBI Taxonomy" id="500148"/>
    <lineage>
        <taxon>Eukaryota</taxon>
        <taxon>Fungi</taxon>
        <taxon>Dikarya</taxon>
        <taxon>Ascomycota</taxon>
        <taxon>Pezizomycotina</taxon>
        <taxon>Sordariomycetes</taxon>
        <taxon>Hypocreomycetidae</taxon>
        <taxon>Hypocreales</taxon>
        <taxon>Clavicipitaceae</taxon>
        <taxon>Metarhizium</taxon>
    </lineage>
</organism>
<dbReference type="KEGG" id="mbrn:26247636"/>
<dbReference type="InterPro" id="IPR004853">
    <property type="entry name" value="Sugar_P_trans_dom"/>
</dbReference>
<feature type="transmembrane region" description="Helical" evidence="8">
    <location>
        <begin position="101"/>
        <end position="124"/>
    </location>
</feature>
<evidence type="ECO:0000259" key="9">
    <source>
        <dbReference type="Pfam" id="PF03151"/>
    </source>
</evidence>
<reference evidence="10 11" key="1">
    <citation type="submission" date="2020-07" db="EMBL/GenBank/DDBJ databases">
        <title>Telomere length de novo assembly of all 7 chromosomes of the fungus, Metarhizium brunneum, using a novel assembly pipeline.</title>
        <authorList>
            <person name="Saud z."/>
            <person name="Kortsinoglou A."/>
            <person name="Kouvelis V.N."/>
            <person name="Butt T.M."/>
        </authorList>
    </citation>
    <scope>NUCLEOTIDE SEQUENCE [LARGE SCALE GENOMIC DNA]</scope>
    <source>
        <strain evidence="10 11">4556</strain>
    </source>
</reference>
<dbReference type="AlphaFoldDB" id="A0A7D5V167"/>
<dbReference type="EMBL" id="CP058935">
    <property type="protein sequence ID" value="QLI70959.1"/>
    <property type="molecule type" value="Genomic_DNA"/>
</dbReference>
<evidence type="ECO:0000256" key="8">
    <source>
        <dbReference type="SAM" id="Phobius"/>
    </source>
</evidence>
<evidence type="ECO:0000256" key="3">
    <source>
        <dbReference type="ARBA" id="ARBA00010425"/>
    </source>
</evidence>
<name>A0A7D5V167_9HYPO</name>
<keyword evidence="7 8" id="KW-0472">Membrane</keyword>
<evidence type="ECO:0000313" key="10">
    <source>
        <dbReference type="EMBL" id="QLI70959.1"/>
    </source>
</evidence>
<dbReference type="Pfam" id="PF03151">
    <property type="entry name" value="TPT"/>
    <property type="match status" value="1"/>
</dbReference>
<feature type="domain" description="Sugar phosphate transporter" evidence="9">
    <location>
        <begin position="13"/>
        <end position="179"/>
    </location>
</feature>
<evidence type="ECO:0000256" key="7">
    <source>
        <dbReference type="ARBA" id="ARBA00023136"/>
    </source>
</evidence>
<feature type="transmembrane region" description="Helical" evidence="8">
    <location>
        <begin position="76"/>
        <end position="95"/>
    </location>
</feature>
<dbReference type="Proteomes" id="UP000510686">
    <property type="component" value="Chromosome 4"/>
</dbReference>
<dbReference type="PANTHER" id="PTHR11132">
    <property type="entry name" value="SOLUTE CARRIER FAMILY 35"/>
    <property type="match status" value="1"/>
</dbReference>
<comment type="similarity">
    <text evidence="3">Belongs to the TPT transporter family. SLC35D subfamily.</text>
</comment>
<comment type="function">
    <text evidence="1">Involved in the import of GDP-mannose from the cytoplasm into the Golgi lumen.</text>
</comment>
<gene>
    <name evidence="10" type="ORF">G6M90_00g066870</name>
</gene>
<comment type="subcellular location">
    <subcellularLocation>
        <location evidence="2">Endoplasmic reticulum membrane</location>
        <topology evidence="2">Multi-pass membrane protein</topology>
    </subcellularLocation>
</comment>
<feature type="transmembrane region" description="Helical" evidence="8">
    <location>
        <begin position="136"/>
        <end position="156"/>
    </location>
</feature>
<evidence type="ECO:0000256" key="5">
    <source>
        <dbReference type="ARBA" id="ARBA00022692"/>
    </source>
</evidence>
<dbReference type="OrthoDB" id="6418713at2759"/>
<evidence type="ECO:0000256" key="1">
    <source>
        <dbReference type="ARBA" id="ARBA00003420"/>
    </source>
</evidence>
<evidence type="ECO:0000256" key="6">
    <source>
        <dbReference type="ARBA" id="ARBA00022989"/>
    </source>
</evidence>
<feature type="transmembrane region" description="Helical" evidence="8">
    <location>
        <begin position="218"/>
        <end position="237"/>
    </location>
</feature>
<protein>
    <recommendedName>
        <fullName evidence="9">Sugar phosphate transporter domain-containing protein</fullName>
    </recommendedName>
</protein>